<dbReference type="CDD" id="cd13565">
    <property type="entry name" value="PBP2_PstS"/>
    <property type="match status" value="1"/>
</dbReference>
<evidence type="ECO:0000256" key="1">
    <source>
        <dbReference type="ARBA" id="ARBA00008725"/>
    </source>
</evidence>
<comment type="similarity">
    <text evidence="1 4">Belongs to the PstS family.</text>
</comment>
<evidence type="ECO:0000256" key="2">
    <source>
        <dbReference type="ARBA" id="ARBA00022448"/>
    </source>
</evidence>
<proteinExistence type="inferred from homology"/>
<dbReference type="Proteomes" id="UP000624325">
    <property type="component" value="Unassembled WGS sequence"/>
</dbReference>
<dbReference type="EMBL" id="BONC01000048">
    <property type="protein sequence ID" value="GIF59479.1"/>
    <property type="molecule type" value="Genomic_DNA"/>
</dbReference>
<dbReference type="SUPFAM" id="SSF53850">
    <property type="entry name" value="Periplasmic binding protein-like II"/>
    <property type="match status" value="1"/>
</dbReference>
<evidence type="ECO:0000256" key="3">
    <source>
        <dbReference type="ARBA" id="ARBA00022592"/>
    </source>
</evidence>
<dbReference type="InterPro" id="IPR024370">
    <property type="entry name" value="PBP_domain"/>
</dbReference>
<gene>
    <name evidence="6" type="primary">pstS_1</name>
    <name evidence="6" type="ORF">Air01nite_55740</name>
</gene>
<keyword evidence="3 4" id="KW-0592">Phosphate transport</keyword>
<dbReference type="NCBIfam" id="TIGR00975">
    <property type="entry name" value="3a0107s03"/>
    <property type="match status" value="1"/>
</dbReference>
<protein>
    <recommendedName>
        <fullName evidence="4">Phosphate-binding protein</fullName>
    </recommendedName>
</protein>
<evidence type="ECO:0000259" key="5">
    <source>
        <dbReference type="Pfam" id="PF12849"/>
    </source>
</evidence>
<organism evidence="6 7">
    <name type="scientific">Asanoa iriomotensis</name>
    <dbReference type="NCBI Taxonomy" id="234613"/>
    <lineage>
        <taxon>Bacteria</taxon>
        <taxon>Bacillati</taxon>
        <taxon>Actinomycetota</taxon>
        <taxon>Actinomycetes</taxon>
        <taxon>Micromonosporales</taxon>
        <taxon>Micromonosporaceae</taxon>
        <taxon>Asanoa</taxon>
    </lineage>
</organism>
<accession>A0ABQ4C9L9</accession>
<keyword evidence="2 4" id="KW-0813">Transport</keyword>
<evidence type="ECO:0000256" key="4">
    <source>
        <dbReference type="PIRNR" id="PIRNR002756"/>
    </source>
</evidence>
<comment type="caution">
    <text evidence="6">The sequence shown here is derived from an EMBL/GenBank/DDBJ whole genome shotgun (WGS) entry which is preliminary data.</text>
</comment>
<reference evidence="6 7" key="1">
    <citation type="submission" date="2021-01" db="EMBL/GenBank/DDBJ databases">
        <title>Whole genome shotgun sequence of Asanoa iriomotensis NBRC 100142.</title>
        <authorList>
            <person name="Komaki H."/>
            <person name="Tamura T."/>
        </authorList>
    </citation>
    <scope>NUCLEOTIDE SEQUENCE [LARGE SCALE GENOMIC DNA]</scope>
    <source>
        <strain evidence="6 7">NBRC 100142</strain>
    </source>
</reference>
<keyword evidence="7" id="KW-1185">Reference proteome</keyword>
<dbReference type="InterPro" id="IPR050962">
    <property type="entry name" value="Phosphate-bind_PstS"/>
</dbReference>
<dbReference type="Gene3D" id="3.40.190.10">
    <property type="entry name" value="Periplasmic binding protein-like II"/>
    <property type="match status" value="2"/>
</dbReference>
<dbReference type="Pfam" id="PF12849">
    <property type="entry name" value="PBP_like_2"/>
    <property type="match status" value="1"/>
</dbReference>
<dbReference type="PANTHER" id="PTHR42996">
    <property type="entry name" value="PHOSPHATE-BINDING PROTEIN PSTS"/>
    <property type="match status" value="1"/>
</dbReference>
<dbReference type="InterPro" id="IPR005673">
    <property type="entry name" value="ABC_phos-bd_PstS"/>
</dbReference>
<name>A0ABQ4C9L9_9ACTN</name>
<evidence type="ECO:0000313" key="7">
    <source>
        <dbReference type="Proteomes" id="UP000624325"/>
    </source>
</evidence>
<evidence type="ECO:0000313" key="6">
    <source>
        <dbReference type="EMBL" id="GIF59479.1"/>
    </source>
</evidence>
<dbReference type="PANTHER" id="PTHR42996:SF1">
    <property type="entry name" value="PHOSPHATE-BINDING PROTEIN PSTS"/>
    <property type="match status" value="1"/>
</dbReference>
<sequence>MLLTDVCGLEQTLEGTPQVKLQRQGTVAVVALTASLALGACGTDNPTDATVGGAGVAQAINCATGTLNAQGSSAQKNAMDEWRKNYQQQCSGSTINYEPTGSGAGVQAFISGTADFAGSDTALTSAQQPQANSRCGGNPAVNLPMVVGPIAVAYNLSGVDNLQLKPTTLAGIFSGDIKQWDDDAIKSDNPGVSLPSSTIQTVHRSDESGTTGNFTNYLTAAAGSSWTFGAGQAWKAPGGTGSKGSDGVAQSVKSTDGSIGYMEQSFAENAGLNMAKIQNGAGQFQELTPEAASKTIEGSPVTGSGNDVTVNIDYATKASGAYPIVLVTYEIVCSKGGPSGKTALIKGFLNYTASSDGQGLLNGLGYAPLPGNVQSRVQSSVNNIS</sequence>
<feature type="domain" description="PBP" evidence="5">
    <location>
        <begin position="58"/>
        <end position="355"/>
    </location>
</feature>
<dbReference type="PIRSF" id="PIRSF002756">
    <property type="entry name" value="PstS"/>
    <property type="match status" value="1"/>
</dbReference>